<dbReference type="InterPro" id="IPR045864">
    <property type="entry name" value="aa-tRNA-synth_II/BPL/LPL"/>
</dbReference>
<dbReference type="EMBL" id="KZ270018">
    <property type="protein sequence ID" value="OZC07931.1"/>
    <property type="molecule type" value="Genomic_DNA"/>
</dbReference>
<name>A0A238BRD8_9BILA</name>
<evidence type="ECO:0000313" key="2">
    <source>
        <dbReference type="Proteomes" id="UP000242913"/>
    </source>
</evidence>
<dbReference type="Gene3D" id="3.30.930.10">
    <property type="entry name" value="Bira Bifunctional Protein, Domain 2"/>
    <property type="match status" value="2"/>
</dbReference>
<keyword evidence="2" id="KW-1185">Reference proteome</keyword>
<dbReference type="AlphaFoldDB" id="A0A238BRD8"/>
<sequence>MRVQAFVYKSSRSMTHLACRFCNDESAIHVVDPVLDLRYRFEDMKKLKCTLEARRLEVDVVSVAANYHKWWNVYTKWRDSSIVSQAGTMSRDRELRQRMLNESEGLLDALKLPNDLSTNTICGVVSANNEVKSEQNNKCTFFLQKAGMMKIEPSFSNAHLIGLPASLQYSLQKLFREEFCGNIINISPPHFVRGAIIDGVNMSKESFPQISSNAHKRSLLYLTGHSIPSLVALFVKKSLTLKKNKWPLRLLSSGASYGIPGNVPASMLNLNNISQRTKTVLLSFCRTQEEEDTEYKFLTKSLQAVLENKLSLEIASSFIPAYKLLNFESGAISLSTSSGIEIARICTIGSYISRRLCILLDLKPDSIDFVRMVFVDIDLTRIVSAMIEKHLISGESVSENVHPLSQAGTMSRDRELRQRMLNESEGLLDALKLPNDLSTNTICGVVSANNEVKSEQNNKCTFFLQKAGMMKIEPSFSNAHLIGLPASLQYSLQKLFREEFCGNIINISPPHFVRGAIIDGVNMSKESFPQISSNAHKRSLLYLTGHSIPSLVALFVKKSLTLKKNKWPLRLLSSGASYGIPGNVPASMLNLNNISQRTKTVLLSFCRTQEEEDTEYKFLTKSLQAVLENKLSLEIASSFIPAYKLLNFESGAISLSTSSGIEPQTKKNEKCELNVQLCYIE</sequence>
<protein>
    <submittedName>
        <fullName evidence="1">Uncharacterized protein</fullName>
    </submittedName>
</protein>
<accession>A0A238BRD8</accession>
<reference evidence="1 2" key="1">
    <citation type="submission" date="2015-12" db="EMBL/GenBank/DDBJ databases">
        <title>Draft genome of the nematode, Onchocerca flexuosa.</title>
        <authorList>
            <person name="Mitreva M."/>
        </authorList>
    </citation>
    <scope>NUCLEOTIDE SEQUENCE [LARGE SCALE GENOMIC DNA]</scope>
    <source>
        <strain evidence="1">Red Deer</strain>
    </source>
</reference>
<dbReference type="Proteomes" id="UP000242913">
    <property type="component" value="Unassembled WGS sequence"/>
</dbReference>
<dbReference type="OrthoDB" id="24683at2759"/>
<evidence type="ECO:0000313" key="1">
    <source>
        <dbReference type="EMBL" id="OZC07931.1"/>
    </source>
</evidence>
<gene>
    <name evidence="1" type="ORF">X798_05038</name>
</gene>
<organism evidence="1 2">
    <name type="scientific">Onchocerca flexuosa</name>
    <dbReference type="NCBI Taxonomy" id="387005"/>
    <lineage>
        <taxon>Eukaryota</taxon>
        <taxon>Metazoa</taxon>
        <taxon>Ecdysozoa</taxon>
        <taxon>Nematoda</taxon>
        <taxon>Chromadorea</taxon>
        <taxon>Rhabditida</taxon>
        <taxon>Spirurina</taxon>
        <taxon>Spiruromorpha</taxon>
        <taxon>Filarioidea</taxon>
        <taxon>Onchocercidae</taxon>
        <taxon>Onchocerca</taxon>
    </lineage>
</organism>
<proteinExistence type="predicted"/>